<name>A0ACC2DQJ6_DIPCM</name>
<dbReference type="EMBL" id="CM055096">
    <property type="protein sequence ID" value="KAJ7556385.1"/>
    <property type="molecule type" value="Genomic_DNA"/>
</dbReference>
<organism evidence="1 2">
    <name type="scientific">Diphasiastrum complanatum</name>
    <name type="common">Issler's clubmoss</name>
    <name type="synonym">Lycopodium complanatum</name>
    <dbReference type="NCBI Taxonomy" id="34168"/>
    <lineage>
        <taxon>Eukaryota</taxon>
        <taxon>Viridiplantae</taxon>
        <taxon>Streptophyta</taxon>
        <taxon>Embryophyta</taxon>
        <taxon>Tracheophyta</taxon>
        <taxon>Lycopodiopsida</taxon>
        <taxon>Lycopodiales</taxon>
        <taxon>Lycopodiaceae</taxon>
        <taxon>Lycopodioideae</taxon>
        <taxon>Diphasiastrum</taxon>
    </lineage>
</organism>
<reference evidence="2" key="1">
    <citation type="journal article" date="2024" name="Proc. Natl. Acad. Sci. U.S.A.">
        <title>Extraordinary preservation of gene collinearity over three hundred million years revealed in homosporous lycophytes.</title>
        <authorList>
            <person name="Li C."/>
            <person name="Wickell D."/>
            <person name="Kuo L.Y."/>
            <person name="Chen X."/>
            <person name="Nie B."/>
            <person name="Liao X."/>
            <person name="Peng D."/>
            <person name="Ji J."/>
            <person name="Jenkins J."/>
            <person name="Williams M."/>
            <person name="Shu S."/>
            <person name="Plott C."/>
            <person name="Barry K."/>
            <person name="Rajasekar S."/>
            <person name="Grimwood J."/>
            <person name="Han X."/>
            <person name="Sun S."/>
            <person name="Hou Z."/>
            <person name="He W."/>
            <person name="Dai G."/>
            <person name="Sun C."/>
            <person name="Schmutz J."/>
            <person name="Leebens-Mack J.H."/>
            <person name="Li F.W."/>
            <person name="Wang L."/>
        </authorList>
    </citation>
    <scope>NUCLEOTIDE SEQUENCE [LARGE SCALE GENOMIC DNA]</scope>
    <source>
        <strain evidence="2">cv. PW_Plant_1</strain>
    </source>
</reference>
<evidence type="ECO:0000313" key="2">
    <source>
        <dbReference type="Proteomes" id="UP001162992"/>
    </source>
</evidence>
<protein>
    <submittedName>
        <fullName evidence="1">Uncharacterized protein</fullName>
    </submittedName>
</protein>
<proteinExistence type="predicted"/>
<evidence type="ECO:0000313" key="1">
    <source>
        <dbReference type="EMBL" id="KAJ7556385.1"/>
    </source>
</evidence>
<accession>A0ACC2DQJ6</accession>
<gene>
    <name evidence="1" type="ORF">O6H91_05G080400</name>
</gene>
<keyword evidence="2" id="KW-1185">Reference proteome</keyword>
<dbReference type="Proteomes" id="UP001162992">
    <property type="component" value="Chromosome 5"/>
</dbReference>
<sequence length="88" mass="9946">MFMRQLLKLDSIEAEGEAKVQRRSQVRRLQNFVEVVDGLKARNSRLQAFASPNSGVTTKWKTFETGVGSLTAPPPNSSRLKIDWEILD</sequence>
<comment type="caution">
    <text evidence="1">The sequence shown here is derived from an EMBL/GenBank/DDBJ whole genome shotgun (WGS) entry which is preliminary data.</text>
</comment>